<dbReference type="KEGG" id="ati:AL072_29285"/>
<evidence type="ECO:0000313" key="1">
    <source>
        <dbReference type="EMBL" id="ALG75060.1"/>
    </source>
</evidence>
<dbReference type="Proteomes" id="UP000069935">
    <property type="component" value="Chromosome 6"/>
</dbReference>
<reference evidence="1 2" key="2">
    <citation type="journal article" date="2016" name="Genome Announc.">
        <title>Complete Genome Sequence of a Strain of Azospirillum thiophilum Isolated from a Sulfide Spring.</title>
        <authorList>
            <person name="Fomenkov A."/>
            <person name="Vincze T."/>
            <person name="Grabovich M."/>
            <person name="Anton B.P."/>
            <person name="Dubinina G."/>
            <person name="Orlova M."/>
            <person name="Belousova E."/>
            <person name="Roberts R.J."/>
        </authorList>
    </citation>
    <scope>NUCLEOTIDE SEQUENCE [LARGE SCALE GENOMIC DNA]</scope>
    <source>
        <strain evidence="1 2">BV-S</strain>
    </source>
</reference>
<reference evidence="2" key="1">
    <citation type="submission" date="2015-08" db="EMBL/GenBank/DDBJ databases">
        <title>Complete Genome Sequence of Azospirillum thiophilum BV-S.</title>
        <authorList>
            <person name="Fomenkov A."/>
            <person name="Vincze T."/>
            <person name="Grabovich M."/>
            <person name="Dubinina G."/>
            <person name="Orlova M."/>
            <person name="Belousova E."/>
            <person name="Roberts R.J."/>
        </authorList>
    </citation>
    <scope>NUCLEOTIDE SEQUENCE [LARGE SCALE GENOMIC DNA]</scope>
    <source>
        <strain evidence="2">BV-S</strain>
    </source>
</reference>
<dbReference type="EMBL" id="CP012406">
    <property type="protein sequence ID" value="ALG75060.1"/>
    <property type="molecule type" value="Genomic_DNA"/>
</dbReference>
<dbReference type="InterPro" id="IPR036388">
    <property type="entry name" value="WH-like_DNA-bd_sf"/>
</dbReference>
<evidence type="ECO:0000313" key="2">
    <source>
        <dbReference type="Proteomes" id="UP000069935"/>
    </source>
</evidence>
<organism evidence="1 2">
    <name type="scientific">Azospirillum thiophilum</name>
    <dbReference type="NCBI Taxonomy" id="528244"/>
    <lineage>
        <taxon>Bacteria</taxon>
        <taxon>Pseudomonadati</taxon>
        <taxon>Pseudomonadota</taxon>
        <taxon>Alphaproteobacteria</taxon>
        <taxon>Rhodospirillales</taxon>
        <taxon>Azospirillaceae</taxon>
        <taxon>Azospirillum</taxon>
    </lineage>
</organism>
<gene>
    <name evidence="1" type="ORF">AL072_29285</name>
</gene>
<name>A0AAC8W4P2_9PROT</name>
<sequence>MTADSAFLAHLKEDRRLVVLRLLKEAGGSANDSILEVGLQQLGHRRGLTREVVRTELEWLKERRLVTLEMFKDTVMVASITARGASVADGHEKVEGVKVPSIF</sequence>
<protein>
    <recommendedName>
        <fullName evidence="3">ArsR family transcriptional regulator</fullName>
    </recommendedName>
</protein>
<dbReference type="Gene3D" id="1.10.10.10">
    <property type="entry name" value="Winged helix-like DNA-binding domain superfamily/Winged helix DNA-binding domain"/>
    <property type="match status" value="1"/>
</dbReference>
<dbReference type="AlphaFoldDB" id="A0AAC8W4P2"/>
<dbReference type="RefSeq" id="WP_045585012.1">
    <property type="nucleotide sequence ID" value="NZ_CP012406.1"/>
</dbReference>
<keyword evidence="2" id="KW-1185">Reference proteome</keyword>
<accession>A0AAC8W4P2</accession>
<evidence type="ECO:0008006" key="3">
    <source>
        <dbReference type="Google" id="ProtNLM"/>
    </source>
</evidence>
<proteinExistence type="predicted"/>